<organism evidence="1 2">
    <name type="scientific">Melia azedarach</name>
    <name type="common">Chinaberry tree</name>
    <dbReference type="NCBI Taxonomy" id="155640"/>
    <lineage>
        <taxon>Eukaryota</taxon>
        <taxon>Viridiplantae</taxon>
        <taxon>Streptophyta</taxon>
        <taxon>Embryophyta</taxon>
        <taxon>Tracheophyta</taxon>
        <taxon>Spermatophyta</taxon>
        <taxon>Magnoliopsida</taxon>
        <taxon>eudicotyledons</taxon>
        <taxon>Gunneridae</taxon>
        <taxon>Pentapetalae</taxon>
        <taxon>rosids</taxon>
        <taxon>malvids</taxon>
        <taxon>Sapindales</taxon>
        <taxon>Meliaceae</taxon>
        <taxon>Melia</taxon>
    </lineage>
</organism>
<reference evidence="1 2" key="1">
    <citation type="journal article" date="2023" name="Science">
        <title>Complex scaffold remodeling in plant triterpene biosynthesis.</title>
        <authorList>
            <person name="De La Pena R."/>
            <person name="Hodgson H."/>
            <person name="Liu J.C."/>
            <person name="Stephenson M.J."/>
            <person name="Martin A.C."/>
            <person name="Owen C."/>
            <person name="Harkess A."/>
            <person name="Leebens-Mack J."/>
            <person name="Jimenez L.E."/>
            <person name="Osbourn A."/>
            <person name="Sattely E.S."/>
        </authorList>
    </citation>
    <scope>NUCLEOTIDE SEQUENCE [LARGE SCALE GENOMIC DNA]</scope>
    <source>
        <strain evidence="2">cv. JPN11</strain>
        <tissue evidence="1">Leaf</tissue>
    </source>
</reference>
<proteinExistence type="predicted"/>
<evidence type="ECO:0000313" key="2">
    <source>
        <dbReference type="Proteomes" id="UP001164539"/>
    </source>
</evidence>
<accession>A0ACC1YII6</accession>
<comment type="caution">
    <text evidence="1">The sequence shown here is derived from an EMBL/GenBank/DDBJ whole genome shotgun (WGS) entry which is preliminary data.</text>
</comment>
<evidence type="ECO:0000313" key="1">
    <source>
        <dbReference type="EMBL" id="KAJ4723189.1"/>
    </source>
</evidence>
<keyword evidence="2" id="KW-1185">Reference proteome</keyword>
<gene>
    <name evidence="1" type="ORF">OWV82_006588</name>
</gene>
<sequence length="741" mass="84269">MEEEEEEEEKNSMKLGFWLPLSRLKSIKIGTIIAGIANLIVVIIGIFLILIAYPSCDSYKIFPIMVVSTTACMKFYTMIKSGFAQEATAKTVLNSAADTIIRHERRIRYNTWLWWTRFAIVISLFQFLGATYLMFNIARYISDDTTPSCVLGVASSGSDVLRWRSFYATQDDVWKAHYHEVFDHSIREIMCCFGRVEYLTVSEEDEIYSVAKLLGDLVAYRASGTGHLELLAGLALLQRHNYFPISYGGFMEAPREHLEEAVTFHKFAEAAYTGPLLDVGRNPFLFPCAWLYRQGMLTLWTRNRRPVLDGDNWWRGHAAAFLKHINLSQDVLRRARVRQERCKAAYFILVLHHLRSIVIAVRGTESPEDLITDGLGKECHLSSEDLDGLLNNSHIQLDVKRRVDSSFPHYGHWGIVEAARELYMQVEGNPRDDYSSSTGLLSSLLGTGCECEGYNVRIVGHSLGGSISVLLGLRLYSRFPNLHVYAYGALPCVDSVVASACTEFVTSIVYDNEFSARLSVGSILRLRAAAIMALSQDNTDTTSIFRLARRFLYASKCEIHKVNMNNPAEYHSNVKSVEDLSHQIYRGSNEMKRDFSLLNEADLRTDIVAADDEEFINPFHDIAVEVNQLSDPVSQFMETVTRPENVSSWNTIEMFLPGLVIHIVPQEENLNMPIWKSWRKQKKVQRYNAFIANRESFTDIIVSPAMFLDHLPWRCYHAMQKVLEAQSDKEAQDAVEAFEAV</sequence>
<name>A0ACC1YII6_MELAZ</name>
<dbReference type="Proteomes" id="UP001164539">
    <property type="component" value="Chromosome 3"/>
</dbReference>
<dbReference type="EMBL" id="CM051396">
    <property type="protein sequence ID" value="KAJ4723189.1"/>
    <property type="molecule type" value="Genomic_DNA"/>
</dbReference>
<protein>
    <submittedName>
        <fullName evidence="1">Sn1-specific diacylglycerol lipase beta</fullName>
    </submittedName>
</protein>